<dbReference type="Proteomes" id="UP000480246">
    <property type="component" value="Unassembled WGS sequence"/>
</dbReference>
<dbReference type="OrthoDB" id="9803772at2"/>
<dbReference type="InterPro" id="IPR016181">
    <property type="entry name" value="Acyl_CoA_acyltransferase"/>
</dbReference>
<gene>
    <name evidence="2" type="ORF">F9U64_20945</name>
</gene>
<keyword evidence="2" id="KW-0808">Transferase</keyword>
<organism evidence="2 3">
    <name type="scientific">Gracilibacillus oryzae</name>
    <dbReference type="NCBI Taxonomy" id="1672701"/>
    <lineage>
        <taxon>Bacteria</taxon>
        <taxon>Bacillati</taxon>
        <taxon>Bacillota</taxon>
        <taxon>Bacilli</taxon>
        <taxon>Bacillales</taxon>
        <taxon>Bacillaceae</taxon>
        <taxon>Gracilibacillus</taxon>
    </lineage>
</organism>
<dbReference type="Gene3D" id="3.40.630.30">
    <property type="match status" value="1"/>
</dbReference>
<feature type="domain" description="N-acetyltransferase" evidence="1">
    <location>
        <begin position="5"/>
        <end position="156"/>
    </location>
</feature>
<evidence type="ECO:0000313" key="3">
    <source>
        <dbReference type="Proteomes" id="UP000480246"/>
    </source>
</evidence>
<dbReference type="PROSITE" id="PS51186">
    <property type="entry name" value="GNAT"/>
    <property type="match status" value="1"/>
</dbReference>
<dbReference type="EMBL" id="WEID01000119">
    <property type="protein sequence ID" value="KAB8126004.1"/>
    <property type="molecule type" value="Genomic_DNA"/>
</dbReference>
<dbReference type="RefSeq" id="WP_153406825.1">
    <property type="nucleotide sequence ID" value="NZ_ML762454.1"/>
</dbReference>
<dbReference type="GO" id="GO:0016747">
    <property type="term" value="F:acyltransferase activity, transferring groups other than amino-acyl groups"/>
    <property type="evidence" value="ECO:0007669"/>
    <property type="project" value="InterPro"/>
</dbReference>
<dbReference type="SUPFAM" id="SSF55729">
    <property type="entry name" value="Acyl-CoA N-acyltransferases (Nat)"/>
    <property type="match status" value="1"/>
</dbReference>
<reference evidence="2 3" key="1">
    <citation type="submission" date="2019-10" db="EMBL/GenBank/DDBJ databases">
        <title>Gracilibacillus sp. nov. isolated from rice seeds.</title>
        <authorList>
            <person name="He S."/>
        </authorList>
    </citation>
    <scope>NUCLEOTIDE SEQUENCE [LARGE SCALE GENOMIC DNA]</scope>
    <source>
        <strain evidence="2 3">TD8</strain>
    </source>
</reference>
<dbReference type="Pfam" id="PF00583">
    <property type="entry name" value="Acetyltransf_1"/>
    <property type="match status" value="1"/>
</dbReference>
<evidence type="ECO:0000259" key="1">
    <source>
        <dbReference type="PROSITE" id="PS51186"/>
    </source>
</evidence>
<sequence length="171" mass="19711">MRQPVEIRQMIQSDIELVYNGLSGHDVSKPLDYIEKCWRENLSQERTTFLALDNKRFVGWGHLVYKSEYAFFMENGVPEIQNFDVIPPYRKRGVGSTLIDTIERFAFDTYDVIGIGFGLYADYGAAQRLYIKRGYIPDGRGIMYNNLPVEPGSLIRADDDLALFLTKQKPE</sequence>
<accession>A0A7C8GQV2</accession>
<dbReference type="AlphaFoldDB" id="A0A7C8GQV2"/>
<name>A0A7C8GQV2_9BACI</name>
<proteinExistence type="predicted"/>
<dbReference type="InterPro" id="IPR000182">
    <property type="entry name" value="GNAT_dom"/>
</dbReference>
<dbReference type="CDD" id="cd04301">
    <property type="entry name" value="NAT_SF"/>
    <property type="match status" value="1"/>
</dbReference>
<protein>
    <submittedName>
        <fullName evidence="2">GNAT family N-acetyltransferase</fullName>
    </submittedName>
</protein>
<evidence type="ECO:0000313" key="2">
    <source>
        <dbReference type="EMBL" id="KAB8126004.1"/>
    </source>
</evidence>
<keyword evidence="3" id="KW-1185">Reference proteome</keyword>
<comment type="caution">
    <text evidence="2">The sequence shown here is derived from an EMBL/GenBank/DDBJ whole genome shotgun (WGS) entry which is preliminary data.</text>
</comment>